<evidence type="ECO:0000256" key="3">
    <source>
        <dbReference type="ARBA" id="ARBA00022989"/>
    </source>
</evidence>
<accession>A0A0D6JJ92</accession>
<protein>
    <submittedName>
        <fullName evidence="7">Colicin V production protein</fullName>
    </submittedName>
</protein>
<evidence type="ECO:0000256" key="1">
    <source>
        <dbReference type="ARBA" id="ARBA00004141"/>
    </source>
</evidence>
<dbReference type="OrthoDB" id="9806894at2"/>
<dbReference type="GO" id="GO:0016020">
    <property type="term" value="C:membrane"/>
    <property type="evidence" value="ECO:0007669"/>
    <property type="project" value="UniProtKB-SubCell"/>
</dbReference>
<keyword evidence="8" id="KW-1185">Reference proteome</keyword>
<organism evidence="7 8">
    <name type="scientific">Candidatus Filomicrobium marinum</name>
    <dbReference type="NCBI Taxonomy" id="1608628"/>
    <lineage>
        <taxon>Bacteria</taxon>
        <taxon>Pseudomonadati</taxon>
        <taxon>Pseudomonadota</taxon>
        <taxon>Alphaproteobacteria</taxon>
        <taxon>Hyphomicrobiales</taxon>
        <taxon>Hyphomicrobiaceae</taxon>
        <taxon>Filomicrobium</taxon>
    </lineage>
</organism>
<dbReference type="Proteomes" id="UP000033187">
    <property type="component" value="Chromosome 1"/>
</dbReference>
<dbReference type="EMBL" id="LN829119">
    <property type="protein sequence ID" value="CPR21680.1"/>
    <property type="molecule type" value="Genomic_DNA"/>
</dbReference>
<keyword evidence="2 6" id="KW-0812">Transmembrane</keyword>
<keyword evidence="3 6" id="KW-1133">Transmembrane helix</keyword>
<evidence type="ECO:0000313" key="8">
    <source>
        <dbReference type="Proteomes" id="UP000033187"/>
    </source>
</evidence>
<keyword evidence="4 6" id="KW-0472">Membrane</keyword>
<dbReference type="PANTHER" id="PTHR36926:SF1">
    <property type="entry name" value="COLICIN V PRODUCTION PROTEIN"/>
    <property type="match status" value="1"/>
</dbReference>
<evidence type="ECO:0000256" key="2">
    <source>
        <dbReference type="ARBA" id="ARBA00022692"/>
    </source>
</evidence>
<reference evidence="8" key="1">
    <citation type="submission" date="2015-02" db="EMBL/GenBank/DDBJ databases">
        <authorList>
            <person name="Chooi Y.-H."/>
        </authorList>
    </citation>
    <scope>NUCLEOTIDE SEQUENCE [LARGE SCALE GENOMIC DNA]</scope>
    <source>
        <strain evidence="8">strain Y</strain>
    </source>
</reference>
<feature type="transmembrane region" description="Helical" evidence="6">
    <location>
        <begin position="151"/>
        <end position="171"/>
    </location>
</feature>
<evidence type="ECO:0000313" key="7">
    <source>
        <dbReference type="EMBL" id="CPR21680.1"/>
    </source>
</evidence>
<dbReference type="RefSeq" id="WP_046478563.1">
    <property type="nucleotide sequence ID" value="NZ_LN829118.1"/>
</dbReference>
<dbReference type="KEGG" id="fil:BN1229_v1_2759"/>
<dbReference type="KEGG" id="fiy:BN1229_v1_3153"/>
<comment type="subcellular location">
    <subcellularLocation>
        <location evidence="1">Membrane</location>
        <topology evidence="1">Multi-pass membrane protein</topology>
    </subcellularLocation>
</comment>
<dbReference type="PANTHER" id="PTHR36926">
    <property type="entry name" value="COLICIN V PRODUCTION PROTEIN"/>
    <property type="match status" value="1"/>
</dbReference>
<feature type="region of interest" description="Disordered" evidence="5">
    <location>
        <begin position="177"/>
        <end position="199"/>
    </location>
</feature>
<feature type="transmembrane region" description="Helical" evidence="6">
    <location>
        <begin position="108"/>
        <end position="131"/>
    </location>
</feature>
<dbReference type="GO" id="GO:0009403">
    <property type="term" value="P:toxin biosynthetic process"/>
    <property type="evidence" value="ECO:0007669"/>
    <property type="project" value="InterPro"/>
</dbReference>
<dbReference type="InterPro" id="IPR003825">
    <property type="entry name" value="Colicin-V_CvpA"/>
</dbReference>
<dbReference type="InterPro" id="IPR052719">
    <property type="entry name" value="CvpA-like"/>
</dbReference>
<feature type="transmembrane region" description="Helical" evidence="6">
    <location>
        <begin position="65"/>
        <end position="88"/>
    </location>
</feature>
<feature type="transmembrane region" description="Helical" evidence="6">
    <location>
        <begin position="32"/>
        <end position="50"/>
    </location>
</feature>
<proteinExistence type="predicted"/>
<dbReference type="AlphaFoldDB" id="A0A0D6JJ92"/>
<evidence type="ECO:0000256" key="5">
    <source>
        <dbReference type="SAM" id="MobiDB-lite"/>
    </source>
</evidence>
<evidence type="ECO:0000256" key="4">
    <source>
        <dbReference type="ARBA" id="ARBA00023136"/>
    </source>
</evidence>
<gene>
    <name evidence="7" type="ORF">YBN1229_v1_3153</name>
</gene>
<sequence>MIGPLTYLDAGVIAIAFISGLLALYRGLTRELLAILSWIIAAVAVLYFILNHRQFATEVAEQMGAQLIIAQAVIGVLLFLIVLIVVHLVTARISDSILDSQVGMIDRILGFVFGLVRGFILVVIPFMLALHFYPKEEQHPDWLAKSITRPYLLSTGEALQSMLVAYVVPVIDRATNKQDEASHQQDSSIEIRGDEAQKG</sequence>
<feature type="transmembrane region" description="Helical" evidence="6">
    <location>
        <begin position="6"/>
        <end position="25"/>
    </location>
</feature>
<name>A0A0D6JJ92_9HYPH</name>
<dbReference type="Pfam" id="PF02674">
    <property type="entry name" value="Colicin_V"/>
    <property type="match status" value="1"/>
</dbReference>
<evidence type="ECO:0000256" key="6">
    <source>
        <dbReference type="SAM" id="Phobius"/>
    </source>
</evidence>